<gene>
    <name evidence="2" type="ORF">G7Z17_g3435</name>
</gene>
<proteinExistence type="predicted"/>
<dbReference type="Proteomes" id="UP000722485">
    <property type="component" value="Unassembled WGS sequence"/>
</dbReference>
<dbReference type="SUPFAM" id="SSF56112">
    <property type="entry name" value="Protein kinase-like (PK-like)"/>
    <property type="match status" value="1"/>
</dbReference>
<dbReference type="PANTHER" id="PTHR21310">
    <property type="entry name" value="AMINOGLYCOSIDE PHOSPHOTRANSFERASE-RELATED-RELATED"/>
    <property type="match status" value="1"/>
</dbReference>
<accession>A0A9P5HFV2</accession>
<dbReference type="EMBL" id="JAANBB010000042">
    <property type="protein sequence ID" value="KAF7553693.1"/>
    <property type="molecule type" value="Genomic_DNA"/>
</dbReference>
<sequence length="301" mass="33768">MSSHSDTDSDYDSDEPSQLDLDLNELRASASACLNTECISAERWTGGTSHEIFILEFEPKEGVVDTLVQAGFSCIARFARVSLPGNELRDNSEIATCRYVKSHTNIPVPEIYHVDLDPDNDVGAPYVLMEKMPGKDLYNMWDDLAIDHKKAVLTQITSVIVQLASLKFDKIGCLNEAGVSPLVSSSSDLPSGPFDSVYAYLTSFISTVHVRSVELVELYQQIQKEVAGFLALNKQATYLQPSFSMIHADFDGQNMLFEEQTGGSPPRLSGIIDWEYSYTGPLYFLYEYPTFIQDFDWYEER</sequence>
<evidence type="ECO:0000259" key="1">
    <source>
        <dbReference type="Pfam" id="PF01636"/>
    </source>
</evidence>
<comment type="caution">
    <text evidence="2">The sequence shown here is derived from an EMBL/GenBank/DDBJ whole genome shotgun (WGS) entry which is preliminary data.</text>
</comment>
<name>A0A9P5HFV2_9HYPO</name>
<organism evidence="2 3">
    <name type="scientific">Cylindrodendrum hubeiense</name>
    <dbReference type="NCBI Taxonomy" id="595255"/>
    <lineage>
        <taxon>Eukaryota</taxon>
        <taxon>Fungi</taxon>
        <taxon>Dikarya</taxon>
        <taxon>Ascomycota</taxon>
        <taxon>Pezizomycotina</taxon>
        <taxon>Sordariomycetes</taxon>
        <taxon>Hypocreomycetidae</taxon>
        <taxon>Hypocreales</taxon>
        <taxon>Nectriaceae</taxon>
        <taxon>Cylindrodendrum</taxon>
    </lineage>
</organism>
<dbReference type="PANTHER" id="PTHR21310:SF15">
    <property type="entry name" value="AMINOGLYCOSIDE PHOSPHOTRANSFERASE DOMAIN-CONTAINING PROTEIN"/>
    <property type="match status" value="1"/>
</dbReference>
<dbReference type="InterPro" id="IPR002575">
    <property type="entry name" value="Aminoglycoside_PTrfase"/>
</dbReference>
<reference evidence="2" key="1">
    <citation type="submission" date="2020-03" db="EMBL/GenBank/DDBJ databases">
        <title>Draft Genome Sequence of Cylindrodendrum hubeiense.</title>
        <authorList>
            <person name="Buettner E."/>
            <person name="Kellner H."/>
        </authorList>
    </citation>
    <scope>NUCLEOTIDE SEQUENCE</scope>
    <source>
        <strain evidence="2">IHI 201604</strain>
    </source>
</reference>
<evidence type="ECO:0000313" key="3">
    <source>
        <dbReference type="Proteomes" id="UP000722485"/>
    </source>
</evidence>
<dbReference type="Gene3D" id="3.30.200.150">
    <property type="match status" value="1"/>
</dbReference>
<dbReference type="Pfam" id="PF01636">
    <property type="entry name" value="APH"/>
    <property type="match status" value="1"/>
</dbReference>
<dbReference type="OrthoDB" id="10003767at2759"/>
<protein>
    <recommendedName>
        <fullName evidence="1">Aminoglycoside phosphotransferase domain-containing protein</fullName>
    </recommendedName>
</protein>
<evidence type="ECO:0000313" key="2">
    <source>
        <dbReference type="EMBL" id="KAF7553693.1"/>
    </source>
</evidence>
<keyword evidence="3" id="KW-1185">Reference proteome</keyword>
<feature type="domain" description="Aminoglycoside phosphotransferase" evidence="1">
    <location>
        <begin position="92"/>
        <end position="283"/>
    </location>
</feature>
<dbReference type="InterPro" id="IPR051678">
    <property type="entry name" value="AGP_Transferase"/>
</dbReference>
<dbReference type="InterPro" id="IPR011009">
    <property type="entry name" value="Kinase-like_dom_sf"/>
</dbReference>
<dbReference type="AlphaFoldDB" id="A0A9P5HFV2"/>
<dbReference type="Gene3D" id="3.90.1200.10">
    <property type="match status" value="1"/>
</dbReference>